<accession>A0A383VL02</accession>
<sequence length="561" mass="61280">MRPAQLASKAEDAASKLSRLVDSPQVVQLLQRPLPALPTAAQRAVLASCTSSLQQLLHALPDNPSNDSGRAALVELLRGVLRHQAVHCTGVLLVWLQQQQQQQQPQQLAAALLSVQALGVLNCSAAVAELMINMTQQLLQSGVIASWAELMQQLLLLQQQEASTGRAGECSGALKMFHVMFVLLKMWVPATPFNVATAVQAALPLLQQLQCYGRILTTATPPAAAGDSSCAAMFSAYIKLQLGSVEFAYQLCYLHSKQQLETAVAAHASSCLREPAVALLLLQLLAGYTMLLHQQHNEQQHLQQQQQQQQQSGKQQLRADLLPIPAFHQHPDLLQLLPGGQAYLDKAAAGSSDLPPEVLQQDGLQLLQALAAPLQQLQLTAGDDPVRTNAVLQAMLKIVLAFEAAADYASAPSSSSSSAQQVSWGYLLQLQQHSRRGAAAVAAFDAKWPGWQSDLGTFALGAAMNDELRLRIEQQYTDALELCRALAAAAQLPLVCNNPACERLSRDEMVPCREMQRLHQAVRTQRCTWVEFPNSRHMDAYEANRELYWPALRGFMQQNVH</sequence>
<keyword evidence="2" id="KW-1185">Reference proteome</keyword>
<dbReference type="InterPro" id="IPR029058">
    <property type="entry name" value="AB_hydrolase_fold"/>
</dbReference>
<proteinExistence type="predicted"/>
<evidence type="ECO:0000313" key="2">
    <source>
        <dbReference type="Proteomes" id="UP000256970"/>
    </source>
</evidence>
<organism evidence="1 2">
    <name type="scientific">Tetradesmus obliquus</name>
    <name type="common">Green alga</name>
    <name type="synonym">Acutodesmus obliquus</name>
    <dbReference type="NCBI Taxonomy" id="3088"/>
    <lineage>
        <taxon>Eukaryota</taxon>
        <taxon>Viridiplantae</taxon>
        <taxon>Chlorophyta</taxon>
        <taxon>core chlorophytes</taxon>
        <taxon>Chlorophyceae</taxon>
        <taxon>CS clade</taxon>
        <taxon>Sphaeropleales</taxon>
        <taxon>Scenedesmaceae</taxon>
        <taxon>Tetradesmus</taxon>
    </lineage>
</organism>
<evidence type="ECO:0000313" key="1">
    <source>
        <dbReference type="EMBL" id="SZX65056.1"/>
    </source>
</evidence>
<dbReference type="SUPFAM" id="SSF53474">
    <property type="entry name" value="alpha/beta-Hydrolases"/>
    <property type="match status" value="1"/>
</dbReference>
<dbReference type="AlphaFoldDB" id="A0A383VL02"/>
<dbReference type="EMBL" id="FNXT01000538">
    <property type="protein sequence ID" value="SZX65056.1"/>
    <property type="molecule type" value="Genomic_DNA"/>
</dbReference>
<name>A0A383VL02_TETOB</name>
<protein>
    <submittedName>
        <fullName evidence="1">Uncharacterized protein</fullName>
    </submittedName>
</protein>
<gene>
    <name evidence="1" type="ORF">BQ4739_LOCUS5517</name>
</gene>
<reference evidence="1 2" key="1">
    <citation type="submission" date="2016-10" db="EMBL/GenBank/DDBJ databases">
        <authorList>
            <person name="Cai Z."/>
        </authorList>
    </citation>
    <scope>NUCLEOTIDE SEQUENCE [LARGE SCALE GENOMIC DNA]</scope>
</reference>
<dbReference type="Proteomes" id="UP000256970">
    <property type="component" value="Unassembled WGS sequence"/>
</dbReference>
<dbReference type="Gene3D" id="3.40.50.1820">
    <property type="entry name" value="alpha/beta hydrolase"/>
    <property type="match status" value="1"/>
</dbReference>